<dbReference type="Proteomes" id="UP000315235">
    <property type="component" value="Unassembled WGS sequence"/>
</dbReference>
<gene>
    <name evidence="1" type="ORF">FM069_16410</name>
</gene>
<name>A0A553GW49_9PSED</name>
<reference evidence="1 2" key="1">
    <citation type="submission" date="2019-07" db="EMBL/GenBank/DDBJ databases">
        <title>Pseudomonas mangiferae sp. nov., isolated from bark of mango tree in Thailand.</title>
        <authorList>
            <person name="Srisuk N."/>
            <person name="Anurat P."/>
        </authorList>
    </citation>
    <scope>NUCLEOTIDE SEQUENCE [LARGE SCALE GENOMIC DNA]</scope>
    <source>
        <strain evidence="1 2">DMKU_BBB3-04</strain>
    </source>
</reference>
<evidence type="ECO:0000313" key="1">
    <source>
        <dbReference type="EMBL" id="TRX73715.1"/>
    </source>
</evidence>
<sequence length="65" mass="7064">MNYYATAAGNGSVLMEANTRCPALRANATHEWLAGKTLPGRWVRLAKIDVQVGPYEDGYSFSDSA</sequence>
<dbReference type="EMBL" id="VJOY01000012">
    <property type="protein sequence ID" value="TRX73715.1"/>
    <property type="molecule type" value="Genomic_DNA"/>
</dbReference>
<dbReference type="RefSeq" id="WP_143489450.1">
    <property type="nucleotide sequence ID" value="NZ_VJOY01000012.1"/>
</dbReference>
<accession>A0A553GW49</accession>
<comment type="caution">
    <text evidence="1">The sequence shown here is derived from an EMBL/GenBank/DDBJ whole genome shotgun (WGS) entry which is preliminary data.</text>
</comment>
<evidence type="ECO:0000313" key="2">
    <source>
        <dbReference type="Proteomes" id="UP000315235"/>
    </source>
</evidence>
<keyword evidence="2" id="KW-1185">Reference proteome</keyword>
<dbReference type="AlphaFoldDB" id="A0A553GW49"/>
<protein>
    <submittedName>
        <fullName evidence="1">Uncharacterized protein</fullName>
    </submittedName>
</protein>
<organism evidence="1 2">
    <name type="scientific">Pseudomonas mangiferae</name>
    <dbReference type="NCBI Taxonomy" id="2593654"/>
    <lineage>
        <taxon>Bacteria</taxon>
        <taxon>Pseudomonadati</taxon>
        <taxon>Pseudomonadota</taxon>
        <taxon>Gammaproteobacteria</taxon>
        <taxon>Pseudomonadales</taxon>
        <taxon>Pseudomonadaceae</taxon>
        <taxon>Pseudomonas</taxon>
    </lineage>
</organism>
<proteinExistence type="predicted"/>